<feature type="coiled-coil region" evidence="7">
    <location>
        <begin position="554"/>
        <end position="615"/>
    </location>
</feature>
<feature type="compositionally biased region" description="Polar residues" evidence="8">
    <location>
        <begin position="494"/>
        <end position="508"/>
    </location>
</feature>
<dbReference type="GO" id="GO:0042795">
    <property type="term" value="P:snRNA transcription by RNA polymerase II"/>
    <property type="evidence" value="ECO:0007669"/>
    <property type="project" value="TreeGrafter"/>
</dbReference>
<protein>
    <submittedName>
        <fullName evidence="13">OCEL domain-containing protein</fullName>
    </submittedName>
</protein>
<accession>A0A0N4U1D2</accession>
<dbReference type="Pfam" id="PF07303">
    <property type="entry name" value="Occludin_ELL"/>
    <property type="match status" value="1"/>
</dbReference>
<evidence type="ECO:0000256" key="4">
    <source>
        <dbReference type="ARBA" id="ARBA00023163"/>
    </source>
</evidence>
<feature type="compositionally biased region" description="Polar residues" evidence="8">
    <location>
        <begin position="443"/>
        <end position="453"/>
    </location>
</feature>
<evidence type="ECO:0000313" key="10">
    <source>
        <dbReference type="EMBL" id="VDN54794.1"/>
    </source>
</evidence>
<feature type="compositionally biased region" description="Low complexity" evidence="8">
    <location>
        <begin position="1"/>
        <end position="15"/>
    </location>
</feature>
<feature type="region of interest" description="Disordered" evidence="8">
    <location>
        <begin position="127"/>
        <end position="157"/>
    </location>
</feature>
<evidence type="ECO:0000313" key="11">
    <source>
        <dbReference type="Proteomes" id="UP000038040"/>
    </source>
</evidence>
<evidence type="ECO:0000313" key="13">
    <source>
        <dbReference type="WBParaSite" id="DME_0000040701-mRNA-1"/>
    </source>
</evidence>
<proteinExistence type="inferred from homology"/>
<dbReference type="EMBL" id="UYYG01001150">
    <property type="protein sequence ID" value="VDN54794.1"/>
    <property type="molecule type" value="Genomic_DNA"/>
</dbReference>
<dbReference type="InterPro" id="IPR019464">
    <property type="entry name" value="ELL_N"/>
</dbReference>
<dbReference type="SUPFAM" id="SSF144292">
    <property type="entry name" value="occludin/ELL-like"/>
    <property type="match status" value="1"/>
</dbReference>
<dbReference type="OrthoDB" id="6284217at2759"/>
<keyword evidence="4" id="KW-0804">Transcription</keyword>
<dbReference type="InterPro" id="IPR031176">
    <property type="entry name" value="ELL/occludin"/>
</dbReference>
<dbReference type="GO" id="GO:0000987">
    <property type="term" value="F:cis-regulatory region sequence-specific DNA binding"/>
    <property type="evidence" value="ECO:0007669"/>
    <property type="project" value="TreeGrafter"/>
</dbReference>
<keyword evidence="12" id="KW-1185">Reference proteome</keyword>
<dbReference type="PANTHER" id="PTHR23288:SF17">
    <property type="entry name" value="RNA POLYMERASE II ELONGATION FACTOR ELL"/>
    <property type="match status" value="1"/>
</dbReference>
<feature type="compositionally biased region" description="Polar residues" evidence="8">
    <location>
        <begin position="355"/>
        <end position="372"/>
    </location>
</feature>
<gene>
    <name evidence="10" type="ORF">DME_LOCUS4767</name>
</gene>
<feature type="compositionally biased region" description="Basic and acidic residues" evidence="8">
    <location>
        <begin position="127"/>
        <end position="149"/>
    </location>
</feature>
<dbReference type="GO" id="GO:0006368">
    <property type="term" value="P:transcription elongation by RNA polymerase II"/>
    <property type="evidence" value="ECO:0007669"/>
    <property type="project" value="InterPro"/>
</dbReference>
<dbReference type="STRING" id="318479.A0A0N4U1D2"/>
<reference evidence="10 12" key="2">
    <citation type="submission" date="2018-11" db="EMBL/GenBank/DDBJ databases">
        <authorList>
            <consortium name="Pathogen Informatics"/>
        </authorList>
    </citation>
    <scope>NUCLEOTIDE SEQUENCE [LARGE SCALE GENOMIC DNA]</scope>
</reference>
<dbReference type="WBParaSite" id="DME_0000040701-mRNA-1">
    <property type="protein sequence ID" value="DME_0000040701-mRNA-1"/>
    <property type="gene ID" value="DME_0000040701"/>
</dbReference>
<feature type="domain" description="OCEL" evidence="9">
    <location>
        <begin position="508"/>
        <end position="617"/>
    </location>
</feature>
<dbReference type="InterPro" id="IPR036390">
    <property type="entry name" value="WH_DNA-bd_sf"/>
</dbReference>
<evidence type="ECO:0000256" key="3">
    <source>
        <dbReference type="ARBA" id="ARBA00023015"/>
    </source>
</evidence>
<feature type="compositionally biased region" description="Low complexity" evidence="8">
    <location>
        <begin position="462"/>
        <end position="493"/>
    </location>
</feature>
<dbReference type="Pfam" id="PF10390">
    <property type="entry name" value="ELL"/>
    <property type="match status" value="1"/>
</dbReference>
<dbReference type="AlphaFoldDB" id="A0A0N4U1D2"/>
<reference evidence="13" key="1">
    <citation type="submission" date="2017-02" db="UniProtKB">
        <authorList>
            <consortium name="WormBaseParasite"/>
        </authorList>
    </citation>
    <scope>IDENTIFICATION</scope>
</reference>
<dbReference type="GO" id="GO:0032968">
    <property type="term" value="P:positive regulation of transcription elongation by RNA polymerase II"/>
    <property type="evidence" value="ECO:0007669"/>
    <property type="project" value="TreeGrafter"/>
</dbReference>
<dbReference type="PANTHER" id="PTHR23288">
    <property type="entry name" value="OCCLUDIN AND RNA POLYMERASE II ELONGATION FACTOR ELL"/>
    <property type="match status" value="1"/>
</dbReference>
<evidence type="ECO:0000256" key="8">
    <source>
        <dbReference type="SAM" id="MobiDB-lite"/>
    </source>
</evidence>
<dbReference type="Proteomes" id="UP000038040">
    <property type="component" value="Unplaced"/>
</dbReference>
<feature type="region of interest" description="Disordered" evidence="8">
    <location>
        <begin position="336"/>
        <end position="512"/>
    </location>
</feature>
<feature type="region of interest" description="Disordered" evidence="8">
    <location>
        <begin position="1"/>
        <end position="20"/>
    </location>
</feature>
<evidence type="ECO:0000256" key="1">
    <source>
        <dbReference type="ARBA" id="ARBA00004123"/>
    </source>
</evidence>
<comment type="similarity">
    <text evidence="2 6">Belongs to the ELL/occludin family.</text>
</comment>
<keyword evidence="7" id="KW-0175">Coiled coil</keyword>
<evidence type="ECO:0000313" key="12">
    <source>
        <dbReference type="Proteomes" id="UP000274756"/>
    </source>
</evidence>
<sequence length="630" mass="70585">MVSSLSSPSTSPSNSMQLEVSPLRIDTKSINDQSAMMMKLTDESIVAIQKAQKARLPIRIKIDSQGGTIEIGSSSDKLTKFKFFIQKIHGEPSDAILFDRVDGYSTTAIIKSKIQVQTTEKSLAETREKAQKMAEEEKKKKALKEDSKHKRDHHSVTVKRATNPLAIGAQRPNASVIKANQSDSSRITSIKNSTNPGNSISNASFGGEYVLAGAHSYVKAEISRRPLRKRLIHLIVLGRFNNFDEIISQFRKDSLNEEINQEDIAKARDIIDEISEISRETNRLQLKAAYFNEVDARWPGFSSDEKSFVRKILSSNFGIVTNFAPTRKKGMAPMTAPLSAATHGNSISPEGGSLAVTNPTSLRPPSANSTKKISPERQSSHASNTKNLMSSNNGTVNVNTEQHTGSDDSSTSSVKKRALPSSTVVPNKRPRNESLSPPEDPSCANQQSQNSQKTGHRNEKLNNNNNNSSNMNERQQQQQVSNSGQTSNNNTNSMTLANSPLTSVNSSKDWSKEFGEPRSLAEAEKYFEIFNEQYPIYMECYNRLSLISDEFIEMDKQLKEIPKNSREYEKLERTIQAKFFQYYRDPGFRQTQQKHADLRAKLEVLKKRIASWESNYTKAITDNDNRDFRL</sequence>
<dbReference type="GO" id="GO:0008023">
    <property type="term" value="C:transcription elongation factor complex"/>
    <property type="evidence" value="ECO:0007669"/>
    <property type="project" value="InterPro"/>
</dbReference>
<organism evidence="11 13">
    <name type="scientific">Dracunculus medinensis</name>
    <name type="common">Guinea worm</name>
    <dbReference type="NCBI Taxonomy" id="318479"/>
    <lineage>
        <taxon>Eukaryota</taxon>
        <taxon>Metazoa</taxon>
        <taxon>Ecdysozoa</taxon>
        <taxon>Nematoda</taxon>
        <taxon>Chromadorea</taxon>
        <taxon>Rhabditida</taxon>
        <taxon>Spirurina</taxon>
        <taxon>Dracunculoidea</taxon>
        <taxon>Dracunculidae</taxon>
        <taxon>Dracunculus</taxon>
    </lineage>
</organism>
<evidence type="ECO:0000256" key="5">
    <source>
        <dbReference type="ARBA" id="ARBA00023242"/>
    </source>
</evidence>
<keyword evidence="5" id="KW-0539">Nucleus</keyword>
<evidence type="ECO:0000256" key="6">
    <source>
        <dbReference type="PROSITE-ProRule" id="PRU01324"/>
    </source>
</evidence>
<keyword evidence="3" id="KW-0805">Transcription regulation</keyword>
<dbReference type="InterPro" id="IPR042065">
    <property type="entry name" value="E3_ELL-like"/>
</dbReference>
<evidence type="ECO:0000259" key="9">
    <source>
        <dbReference type="PROSITE" id="PS51980"/>
    </source>
</evidence>
<dbReference type="Gene3D" id="6.10.140.340">
    <property type="match status" value="1"/>
</dbReference>
<name>A0A0N4U1D2_DRAME</name>
<feature type="compositionally biased region" description="Polar residues" evidence="8">
    <location>
        <begin position="380"/>
        <end position="413"/>
    </location>
</feature>
<evidence type="ECO:0000256" key="2">
    <source>
        <dbReference type="ARBA" id="ARBA00009171"/>
    </source>
</evidence>
<evidence type="ECO:0000256" key="7">
    <source>
        <dbReference type="SAM" id="Coils"/>
    </source>
</evidence>
<dbReference type="SUPFAM" id="SSF46785">
    <property type="entry name" value="Winged helix' DNA-binding domain"/>
    <property type="match status" value="1"/>
</dbReference>
<dbReference type="Proteomes" id="UP000274756">
    <property type="component" value="Unassembled WGS sequence"/>
</dbReference>
<dbReference type="Gene3D" id="1.10.10.2670">
    <property type="entry name" value="E3 ubiquitin-protein ligase"/>
    <property type="match status" value="1"/>
</dbReference>
<comment type="subcellular location">
    <subcellularLocation>
        <location evidence="1">Nucleus</location>
    </subcellularLocation>
</comment>
<dbReference type="InterPro" id="IPR010844">
    <property type="entry name" value="Occludin_ELL"/>
</dbReference>
<dbReference type="PROSITE" id="PS51980">
    <property type="entry name" value="OCEL"/>
    <property type="match status" value="1"/>
</dbReference>